<sequence length="229" mass="25815">MLAWYAREMCCVHVLSTVGTRDYREISRGSMMPTVVTSPVGCPRFSMSQAVSSGLVPEVEMADRGDWGGGGEDPEESTQRMIERIEESLTDIQMRMDQQATVPPIAVPQVARVPVAPVPPPPGVEATVRSWEVDSGQVRYWFKGLERGVPSHYRSAKPKLPEEERGNFSSSWRRRKEKCQKREKGCRLRLLAFGPQDATGRGVSLPTVMRRPPRPQPDRTHPWCRDNQT</sequence>
<proteinExistence type="predicted"/>
<dbReference type="AlphaFoldDB" id="A0A843TG82"/>
<dbReference type="EMBL" id="NMUH01000015">
    <property type="protein sequence ID" value="MQL68503.1"/>
    <property type="molecule type" value="Genomic_DNA"/>
</dbReference>
<feature type="compositionally biased region" description="Basic and acidic residues" evidence="1">
    <location>
        <begin position="216"/>
        <end position="229"/>
    </location>
</feature>
<evidence type="ECO:0000313" key="2">
    <source>
        <dbReference type="EMBL" id="MQL68503.1"/>
    </source>
</evidence>
<evidence type="ECO:0000256" key="1">
    <source>
        <dbReference type="SAM" id="MobiDB-lite"/>
    </source>
</evidence>
<keyword evidence="3" id="KW-1185">Reference proteome</keyword>
<dbReference type="Proteomes" id="UP000652761">
    <property type="component" value="Unassembled WGS sequence"/>
</dbReference>
<gene>
    <name evidence="2" type="ORF">Taro_000783</name>
</gene>
<protein>
    <submittedName>
        <fullName evidence="2">Uncharacterized protein</fullName>
    </submittedName>
</protein>
<name>A0A843TG82_COLES</name>
<evidence type="ECO:0000313" key="3">
    <source>
        <dbReference type="Proteomes" id="UP000652761"/>
    </source>
</evidence>
<feature type="region of interest" description="Disordered" evidence="1">
    <location>
        <begin position="197"/>
        <end position="229"/>
    </location>
</feature>
<reference evidence="2" key="1">
    <citation type="submission" date="2017-07" db="EMBL/GenBank/DDBJ databases">
        <title>Taro Niue Genome Assembly and Annotation.</title>
        <authorList>
            <person name="Atibalentja N."/>
            <person name="Keating K."/>
            <person name="Fields C.J."/>
        </authorList>
    </citation>
    <scope>NUCLEOTIDE SEQUENCE</scope>
    <source>
        <strain evidence="2">Niue_2</strain>
        <tissue evidence="2">Leaf</tissue>
    </source>
</reference>
<accession>A0A843TG82</accession>
<organism evidence="2 3">
    <name type="scientific">Colocasia esculenta</name>
    <name type="common">Wild taro</name>
    <name type="synonym">Arum esculentum</name>
    <dbReference type="NCBI Taxonomy" id="4460"/>
    <lineage>
        <taxon>Eukaryota</taxon>
        <taxon>Viridiplantae</taxon>
        <taxon>Streptophyta</taxon>
        <taxon>Embryophyta</taxon>
        <taxon>Tracheophyta</taxon>
        <taxon>Spermatophyta</taxon>
        <taxon>Magnoliopsida</taxon>
        <taxon>Liliopsida</taxon>
        <taxon>Araceae</taxon>
        <taxon>Aroideae</taxon>
        <taxon>Colocasieae</taxon>
        <taxon>Colocasia</taxon>
    </lineage>
</organism>
<comment type="caution">
    <text evidence="2">The sequence shown here is derived from an EMBL/GenBank/DDBJ whole genome shotgun (WGS) entry which is preliminary data.</text>
</comment>